<dbReference type="InterPro" id="IPR036871">
    <property type="entry name" value="PX_dom_sf"/>
</dbReference>
<feature type="compositionally biased region" description="Acidic residues" evidence="1">
    <location>
        <begin position="1"/>
        <end position="15"/>
    </location>
</feature>
<accession>D2W6U3</accession>
<gene>
    <name evidence="3" type="ORF">NAEGRDRAFT_77137</name>
</gene>
<dbReference type="RefSeq" id="XP_002667953.1">
    <property type="nucleotide sequence ID" value="XM_002667907.1"/>
</dbReference>
<dbReference type="AlphaFoldDB" id="D2W6U3"/>
<dbReference type="GeneID" id="8847789"/>
<dbReference type="Pfam" id="PF00787">
    <property type="entry name" value="PX"/>
    <property type="match status" value="1"/>
</dbReference>
<dbReference type="SUPFAM" id="SSF64268">
    <property type="entry name" value="PX domain"/>
    <property type="match status" value="1"/>
</dbReference>
<evidence type="ECO:0000256" key="1">
    <source>
        <dbReference type="SAM" id="MobiDB-lite"/>
    </source>
</evidence>
<dbReference type="VEuPathDB" id="AmoebaDB:NAEGRDRAFT_77137"/>
<dbReference type="OrthoDB" id="271164at2759"/>
<proteinExistence type="predicted"/>
<dbReference type="InParanoid" id="D2W6U3"/>
<feature type="compositionally biased region" description="Low complexity" evidence="1">
    <location>
        <begin position="16"/>
        <end position="39"/>
    </location>
</feature>
<dbReference type="KEGG" id="ngr:NAEGRDRAFT_77137"/>
<evidence type="ECO:0000313" key="3">
    <source>
        <dbReference type="EMBL" id="EFC35209.1"/>
    </source>
</evidence>
<evidence type="ECO:0000313" key="4">
    <source>
        <dbReference type="Proteomes" id="UP000006671"/>
    </source>
</evidence>
<keyword evidence="4" id="KW-1185">Reference proteome</keyword>
<dbReference type="Proteomes" id="UP000006671">
    <property type="component" value="Unassembled WGS sequence"/>
</dbReference>
<protein>
    <submittedName>
        <fullName evidence="3">Predicted protein</fullName>
    </submittedName>
</protein>
<feature type="region of interest" description="Disordered" evidence="1">
    <location>
        <begin position="1"/>
        <end position="44"/>
    </location>
</feature>
<feature type="region of interest" description="Disordered" evidence="1">
    <location>
        <begin position="223"/>
        <end position="247"/>
    </location>
</feature>
<feature type="non-terminal residue" evidence="3">
    <location>
        <position position="1"/>
    </location>
</feature>
<sequence>EEQVEDHQQEDEQEQEQQPLDNNDNNDGNGNNNGNNNNGEEQEQQLIEEEGSIHLSQTKYPFVELSSFTTTNIEVIYDQLNIYSTPLFTIITTVNINEEQDQLLDNPIYKDHPLFNKTGLTVSRKMKDFEWLYENLKIDCIGCLIPPKDLLTTNIDKLYEQTSTDPKILKGKYLSLFLSFCARHPILCKSYLFWDFISGSEEEFNNTMKTQYSIIDPNLLNNLNNNTTNNNTNEKSNSSSSGSSSSGVMIKKENMLIKYQNN</sequence>
<feature type="domain" description="PX" evidence="2">
    <location>
        <begin position="114"/>
        <end position="198"/>
    </location>
</feature>
<reference evidence="3 4" key="1">
    <citation type="journal article" date="2010" name="Cell">
        <title>The genome of Naegleria gruberi illuminates early eukaryotic versatility.</title>
        <authorList>
            <person name="Fritz-Laylin L.K."/>
            <person name="Prochnik S.E."/>
            <person name="Ginger M.L."/>
            <person name="Dacks J.B."/>
            <person name="Carpenter M.L."/>
            <person name="Field M.C."/>
            <person name="Kuo A."/>
            <person name="Paredez A."/>
            <person name="Chapman J."/>
            <person name="Pham J."/>
            <person name="Shu S."/>
            <person name="Neupane R."/>
            <person name="Cipriano M."/>
            <person name="Mancuso J."/>
            <person name="Tu H."/>
            <person name="Salamov A."/>
            <person name="Lindquist E."/>
            <person name="Shapiro H."/>
            <person name="Lucas S."/>
            <person name="Grigoriev I.V."/>
            <person name="Cande W.Z."/>
            <person name="Fulton C."/>
            <person name="Rokhsar D.S."/>
            <person name="Dawson S.C."/>
        </authorList>
    </citation>
    <scope>NUCLEOTIDE SEQUENCE [LARGE SCALE GENOMIC DNA]</scope>
    <source>
        <strain evidence="3 4">NEG-M</strain>
    </source>
</reference>
<evidence type="ECO:0000259" key="2">
    <source>
        <dbReference type="Pfam" id="PF00787"/>
    </source>
</evidence>
<dbReference type="EMBL" id="GG739574">
    <property type="protein sequence ID" value="EFC35209.1"/>
    <property type="molecule type" value="Genomic_DNA"/>
</dbReference>
<dbReference type="GO" id="GO:0035091">
    <property type="term" value="F:phosphatidylinositol binding"/>
    <property type="evidence" value="ECO:0007669"/>
    <property type="project" value="InterPro"/>
</dbReference>
<feature type="compositionally biased region" description="Low complexity" evidence="1">
    <location>
        <begin position="223"/>
        <end position="246"/>
    </location>
</feature>
<name>D2W6U3_NAEGR</name>
<dbReference type="Gene3D" id="3.30.1520.10">
    <property type="entry name" value="Phox-like domain"/>
    <property type="match status" value="1"/>
</dbReference>
<organism evidence="4">
    <name type="scientific">Naegleria gruberi</name>
    <name type="common">Amoeba</name>
    <dbReference type="NCBI Taxonomy" id="5762"/>
    <lineage>
        <taxon>Eukaryota</taxon>
        <taxon>Discoba</taxon>
        <taxon>Heterolobosea</taxon>
        <taxon>Tetramitia</taxon>
        <taxon>Eutetramitia</taxon>
        <taxon>Vahlkampfiidae</taxon>
        <taxon>Naegleria</taxon>
    </lineage>
</organism>
<dbReference type="InterPro" id="IPR001683">
    <property type="entry name" value="PX_dom"/>
</dbReference>